<evidence type="ECO:0000256" key="1">
    <source>
        <dbReference type="ARBA" id="ARBA00004651"/>
    </source>
</evidence>
<dbReference type="PROSITE" id="PS50850">
    <property type="entry name" value="MFS"/>
    <property type="match status" value="1"/>
</dbReference>
<evidence type="ECO:0000256" key="5">
    <source>
        <dbReference type="ARBA" id="ARBA00023136"/>
    </source>
</evidence>
<dbReference type="GO" id="GO:0022857">
    <property type="term" value="F:transmembrane transporter activity"/>
    <property type="evidence" value="ECO:0007669"/>
    <property type="project" value="InterPro"/>
</dbReference>
<dbReference type="InterPro" id="IPR050189">
    <property type="entry name" value="MFS_Efflux_Transporters"/>
</dbReference>
<dbReference type="InterPro" id="IPR036259">
    <property type="entry name" value="MFS_trans_sf"/>
</dbReference>
<dbReference type="EMBL" id="JAANQT010009121">
    <property type="protein sequence ID" value="KAG1278368.1"/>
    <property type="molecule type" value="Genomic_DNA"/>
</dbReference>
<keyword evidence="9" id="KW-1185">Reference proteome</keyword>
<keyword evidence="4 6" id="KW-1133">Transmembrane helix</keyword>
<evidence type="ECO:0000313" key="8">
    <source>
        <dbReference type="EMBL" id="KAG1278368.1"/>
    </source>
</evidence>
<dbReference type="SUPFAM" id="SSF103473">
    <property type="entry name" value="MFS general substrate transporter"/>
    <property type="match status" value="1"/>
</dbReference>
<name>A0A9P6WTI9_RHIOR</name>
<evidence type="ECO:0000256" key="6">
    <source>
        <dbReference type="SAM" id="Phobius"/>
    </source>
</evidence>
<gene>
    <name evidence="8" type="ORF">G6F64_014654</name>
</gene>
<feature type="domain" description="Major facilitator superfamily (MFS) profile" evidence="7">
    <location>
        <begin position="1"/>
        <end position="129"/>
    </location>
</feature>
<dbReference type="InterPro" id="IPR011701">
    <property type="entry name" value="MFS"/>
</dbReference>
<protein>
    <recommendedName>
        <fullName evidence="7">Major facilitator superfamily (MFS) profile domain-containing protein</fullName>
    </recommendedName>
</protein>
<feature type="transmembrane region" description="Helical" evidence="6">
    <location>
        <begin position="30"/>
        <end position="51"/>
    </location>
</feature>
<feature type="transmembrane region" description="Helical" evidence="6">
    <location>
        <begin position="72"/>
        <end position="94"/>
    </location>
</feature>
<comment type="subcellular location">
    <subcellularLocation>
        <location evidence="1">Cell membrane</location>
        <topology evidence="1">Multi-pass membrane protein</topology>
    </subcellularLocation>
</comment>
<dbReference type="Pfam" id="PF07690">
    <property type="entry name" value="MFS_1"/>
    <property type="match status" value="1"/>
</dbReference>
<dbReference type="GO" id="GO:0005886">
    <property type="term" value="C:plasma membrane"/>
    <property type="evidence" value="ECO:0007669"/>
    <property type="project" value="UniProtKB-SubCell"/>
</dbReference>
<comment type="caution">
    <text evidence="8">The sequence shown here is derived from an EMBL/GenBank/DDBJ whole genome shotgun (WGS) entry which is preliminary data.</text>
</comment>
<dbReference type="PANTHER" id="PTHR43124:SF3">
    <property type="entry name" value="CHLORAMPHENICOL EFFLUX PUMP RV0191"/>
    <property type="match status" value="1"/>
</dbReference>
<evidence type="ECO:0000256" key="2">
    <source>
        <dbReference type="ARBA" id="ARBA00022475"/>
    </source>
</evidence>
<keyword evidence="3 6" id="KW-0812">Transmembrane</keyword>
<evidence type="ECO:0000256" key="4">
    <source>
        <dbReference type="ARBA" id="ARBA00022989"/>
    </source>
</evidence>
<evidence type="ECO:0000259" key="7">
    <source>
        <dbReference type="PROSITE" id="PS50850"/>
    </source>
</evidence>
<keyword evidence="5 6" id="KW-0472">Membrane</keyword>
<dbReference type="Proteomes" id="UP000716291">
    <property type="component" value="Unassembled WGS sequence"/>
</dbReference>
<dbReference type="InterPro" id="IPR020846">
    <property type="entry name" value="MFS_dom"/>
</dbReference>
<organism evidence="8 9">
    <name type="scientific">Rhizopus oryzae</name>
    <name type="common">Mucormycosis agent</name>
    <name type="synonym">Rhizopus arrhizus var. delemar</name>
    <dbReference type="NCBI Taxonomy" id="64495"/>
    <lineage>
        <taxon>Eukaryota</taxon>
        <taxon>Fungi</taxon>
        <taxon>Fungi incertae sedis</taxon>
        <taxon>Mucoromycota</taxon>
        <taxon>Mucoromycotina</taxon>
        <taxon>Mucoromycetes</taxon>
        <taxon>Mucorales</taxon>
        <taxon>Mucorineae</taxon>
        <taxon>Rhizopodaceae</taxon>
        <taxon>Rhizopus</taxon>
    </lineage>
</organism>
<reference evidence="8" key="1">
    <citation type="journal article" date="2020" name="Microb. Genom.">
        <title>Genetic diversity of clinical and environmental Mucorales isolates obtained from an investigation of mucormycosis cases among solid organ transplant recipients.</title>
        <authorList>
            <person name="Nguyen M.H."/>
            <person name="Kaul D."/>
            <person name="Muto C."/>
            <person name="Cheng S.J."/>
            <person name="Richter R.A."/>
            <person name="Bruno V.M."/>
            <person name="Liu G."/>
            <person name="Beyhan S."/>
            <person name="Sundermann A.J."/>
            <person name="Mounaud S."/>
            <person name="Pasculle A.W."/>
            <person name="Nierman W.C."/>
            <person name="Driscoll E."/>
            <person name="Cumbie R."/>
            <person name="Clancy C.J."/>
            <person name="Dupont C.L."/>
        </authorList>
    </citation>
    <scope>NUCLEOTIDE SEQUENCE</scope>
    <source>
        <strain evidence="8">GL11</strain>
    </source>
</reference>
<evidence type="ECO:0000256" key="3">
    <source>
        <dbReference type="ARBA" id="ARBA00022692"/>
    </source>
</evidence>
<evidence type="ECO:0000313" key="9">
    <source>
        <dbReference type="Proteomes" id="UP000716291"/>
    </source>
</evidence>
<sequence length="129" mass="13913">MSRVLLGLSIAILVGNPLTTWLGQQLSWRTAFALVSLLAIATVVMIARFLLPDPDEVRTSPMRELRAFNTTQVWLALAIGAGGFAGMFCVFTYLAPTLAQVTGVAESWMPRAVGVSTSRPPPWCCCGRS</sequence>
<dbReference type="Gene3D" id="1.20.1250.20">
    <property type="entry name" value="MFS general substrate transporter like domains"/>
    <property type="match status" value="1"/>
</dbReference>
<dbReference type="PANTHER" id="PTHR43124">
    <property type="entry name" value="PURINE EFFLUX PUMP PBUE"/>
    <property type="match status" value="1"/>
</dbReference>
<keyword evidence="2" id="KW-1003">Cell membrane</keyword>
<dbReference type="AlphaFoldDB" id="A0A9P6WTI9"/>
<accession>A0A9P6WTI9</accession>
<proteinExistence type="predicted"/>